<feature type="non-terminal residue" evidence="1">
    <location>
        <position position="1"/>
    </location>
</feature>
<evidence type="ECO:0000313" key="2">
    <source>
        <dbReference type="Proteomes" id="UP000541109"/>
    </source>
</evidence>
<sequence>AAVTIAPSLQLGDVDSATLAGATVAITDHVAGEDLLSFAAQAGISGAFNAETGVLTLTGTASLADYQAVLRSVTYANTSDNPSAGAQGLSRTISFTVDDGGAENAASAP</sequence>
<dbReference type="AlphaFoldDB" id="A0A839A9N5"/>
<protein>
    <submittedName>
        <fullName evidence="1">Uncharacterized protein</fullName>
    </submittedName>
</protein>
<dbReference type="RefSeq" id="WP_182161331.1">
    <property type="nucleotide sequence ID" value="NZ_JACFXV010000024.1"/>
</dbReference>
<proteinExistence type="predicted"/>
<accession>A0A839A9N5</accession>
<organism evidence="1 2">
    <name type="scientific">Stappia albiluteola</name>
    <dbReference type="NCBI Taxonomy" id="2758565"/>
    <lineage>
        <taxon>Bacteria</taxon>
        <taxon>Pseudomonadati</taxon>
        <taxon>Pseudomonadota</taxon>
        <taxon>Alphaproteobacteria</taxon>
        <taxon>Hyphomicrobiales</taxon>
        <taxon>Stappiaceae</taxon>
        <taxon>Stappia</taxon>
    </lineage>
</organism>
<feature type="non-terminal residue" evidence="1">
    <location>
        <position position="109"/>
    </location>
</feature>
<dbReference type="Proteomes" id="UP000541109">
    <property type="component" value="Unassembled WGS sequence"/>
</dbReference>
<name>A0A839A9N5_9HYPH</name>
<gene>
    <name evidence="1" type="ORF">H2509_00825</name>
</gene>
<evidence type="ECO:0000313" key="1">
    <source>
        <dbReference type="EMBL" id="MBA5775662.1"/>
    </source>
</evidence>
<reference evidence="1 2" key="1">
    <citation type="submission" date="2020-07" db="EMBL/GenBank/DDBJ databases">
        <title>Stappia sp., F7233, whole genome shotgun sequencing project.</title>
        <authorList>
            <person name="Jiang S."/>
            <person name="Liu Z.W."/>
            <person name="Du Z.J."/>
        </authorList>
    </citation>
    <scope>NUCLEOTIDE SEQUENCE [LARGE SCALE GENOMIC DNA]</scope>
    <source>
        <strain evidence="1 2">F7233</strain>
    </source>
</reference>
<comment type="caution">
    <text evidence="1">The sequence shown here is derived from an EMBL/GenBank/DDBJ whole genome shotgun (WGS) entry which is preliminary data.</text>
</comment>
<keyword evidence="2" id="KW-1185">Reference proteome</keyword>
<dbReference type="EMBL" id="JACFXV010000024">
    <property type="protein sequence ID" value="MBA5775662.1"/>
    <property type="molecule type" value="Genomic_DNA"/>
</dbReference>